<name>A0ABZ0YYA8_9GAMM</name>
<gene>
    <name evidence="3" type="ORF">SR882_10945</name>
</gene>
<evidence type="ECO:0000256" key="2">
    <source>
        <dbReference type="SAM" id="SignalP"/>
    </source>
</evidence>
<protein>
    <recommendedName>
        <fullName evidence="5">RcnB family protein</fullName>
    </recommendedName>
</protein>
<feature type="region of interest" description="Disordered" evidence="1">
    <location>
        <begin position="23"/>
        <end position="71"/>
    </location>
</feature>
<evidence type="ECO:0000256" key="1">
    <source>
        <dbReference type="SAM" id="MobiDB-lite"/>
    </source>
</evidence>
<accession>A0ABZ0YYA8</accession>
<dbReference type="EMBL" id="CP140153">
    <property type="protein sequence ID" value="WQH16262.1"/>
    <property type="molecule type" value="Genomic_DNA"/>
</dbReference>
<feature type="chain" id="PRO_5046095383" description="RcnB family protein" evidence="2">
    <location>
        <begin position="26"/>
        <end position="173"/>
    </location>
</feature>
<feature type="compositionally biased region" description="Basic and acidic residues" evidence="1">
    <location>
        <begin position="57"/>
        <end position="71"/>
    </location>
</feature>
<keyword evidence="4" id="KW-1185">Reference proteome</keyword>
<keyword evidence="2" id="KW-0732">Signal</keyword>
<proteinExistence type="predicted"/>
<organism evidence="3 4">
    <name type="scientific">Guyparkeria halophila</name>
    <dbReference type="NCBI Taxonomy" id="47960"/>
    <lineage>
        <taxon>Bacteria</taxon>
        <taxon>Pseudomonadati</taxon>
        <taxon>Pseudomonadota</taxon>
        <taxon>Gammaproteobacteria</taxon>
        <taxon>Chromatiales</taxon>
        <taxon>Thioalkalibacteraceae</taxon>
        <taxon>Guyparkeria</taxon>
    </lineage>
</organism>
<reference evidence="3 4" key="1">
    <citation type="submission" date="2023-11" db="EMBL/GenBank/DDBJ databases">
        <title>MicrobeMod: A computational toolkit for identifying prokaryotic methylation and restriction-modification with nanopore sequencing.</title>
        <authorList>
            <person name="Crits-Christoph A."/>
            <person name="Kang S.C."/>
            <person name="Lee H."/>
            <person name="Ostrov N."/>
        </authorList>
    </citation>
    <scope>NUCLEOTIDE SEQUENCE [LARGE SCALE GENOMIC DNA]</scope>
    <source>
        <strain evidence="3 4">ATCC 49870</strain>
    </source>
</reference>
<dbReference type="Proteomes" id="UP001327459">
    <property type="component" value="Chromosome"/>
</dbReference>
<feature type="signal peptide" evidence="2">
    <location>
        <begin position="1"/>
        <end position="25"/>
    </location>
</feature>
<feature type="region of interest" description="Disordered" evidence="1">
    <location>
        <begin position="88"/>
        <end position="120"/>
    </location>
</feature>
<evidence type="ECO:0000313" key="4">
    <source>
        <dbReference type="Proteomes" id="UP001327459"/>
    </source>
</evidence>
<dbReference type="RefSeq" id="WP_322521261.1">
    <property type="nucleotide sequence ID" value="NZ_CP140153.1"/>
</dbReference>
<dbReference type="Gene3D" id="3.10.450.160">
    <property type="entry name" value="inner membrane protein cigr"/>
    <property type="match status" value="1"/>
</dbReference>
<evidence type="ECO:0000313" key="3">
    <source>
        <dbReference type="EMBL" id="WQH16262.1"/>
    </source>
</evidence>
<evidence type="ECO:0008006" key="5">
    <source>
        <dbReference type="Google" id="ProtNLM"/>
    </source>
</evidence>
<sequence length="173" mass="19316">MIHRILTAMLATGTALLIGQASAMAQPPEHAGKPGQPPGSAQQGGPDRHSMANPPERQAERERHTSRYHISTRERMYIRDWYQRNLPPGLAKQGKVPPGLAKQGKVPPGHAKRLQRGSTWPPRDIEYERLPRELVRNLSPLPDHMRYYRVGPDVVIADTAGNVVSDIVYDILN</sequence>